<dbReference type="GO" id="GO:0006450">
    <property type="term" value="P:regulation of translational fidelity"/>
    <property type="evidence" value="ECO:0007669"/>
    <property type="project" value="TreeGrafter"/>
</dbReference>
<evidence type="ECO:0000313" key="13">
    <source>
        <dbReference type="EMBL" id="PWB04407.1"/>
    </source>
</evidence>
<dbReference type="SUPFAM" id="SSF55821">
    <property type="entry name" value="YrdC/RibB"/>
    <property type="match status" value="1"/>
</dbReference>
<gene>
    <name evidence="13" type="ORF">C5O23_00350</name>
</gene>
<sequence>MTDLAKDISSAVAVLRKGGIIVYPTDTVWGIGCDACNSEAVRRVFEIKRRADSKALITLVADGEDVARYTSSDFSAAMKLIGESRRPTTVIYPGAKGLAPELIADDGSVGIRLTSEAVSAAICRGLGRPLVSTSANISGCPAPALFGEISEEILDAADYVVEARRDDVSAALPSRIMKIEPDGSVTVIRP</sequence>
<evidence type="ECO:0000256" key="9">
    <source>
        <dbReference type="ARBA" id="ARBA00022840"/>
    </source>
</evidence>
<evidence type="ECO:0000256" key="4">
    <source>
        <dbReference type="ARBA" id="ARBA00022490"/>
    </source>
</evidence>
<dbReference type="InterPro" id="IPR006070">
    <property type="entry name" value="Sua5-like_dom"/>
</dbReference>
<dbReference type="InterPro" id="IPR017945">
    <property type="entry name" value="DHBP_synth_RibB-like_a/b_dom"/>
</dbReference>
<comment type="caution">
    <text evidence="13">The sequence shown here is derived from an EMBL/GenBank/DDBJ whole genome shotgun (WGS) entry which is preliminary data.</text>
</comment>
<dbReference type="GO" id="GO:0008033">
    <property type="term" value="P:tRNA processing"/>
    <property type="evidence" value="ECO:0007669"/>
    <property type="project" value="UniProtKB-KW"/>
</dbReference>
<dbReference type="Proteomes" id="UP000244905">
    <property type="component" value="Unassembled WGS sequence"/>
</dbReference>
<comment type="similarity">
    <text evidence="2">Belongs to the SUA5 family.</text>
</comment>
<dbReference type="GO" id="GO:0003725">
    <property type="term" value="F:double-stranded RNA binding"/>
    <property type="evidence" value="ECO:0007669"/>
    <property type="project" value="InterPro"/>
</dbReference>
<protein>
    <recommendedName>
        <fullName evidence="10">L-threonylcarbamoyladenylate synthase</fullName>
        <ecNumber evidence="3">2.7.7.87</ecNumber>
    </recommendedName>
    <alternativeName>
        <fullName evidence="10">L-threonylcarbamoyladenylate synthase</fullName>
    </alternativeName>
</protein>
<proteinExistence type="inferred from homology"/>
<evidence type="ECO:0000256" key="5">
    <source>
        <dbReference type="ARBA" id="ARBA00022679"/>
    </source>
</evidence>
<evidence type="ECO:0000256" key="10">
    <source>
        <dbReference type="ARBA" id="ARBA00029774"/>
    </source>
</evidence>
<keyword evidence="6" id="KW-0819">tRNA processing</keyword>
<dbReference type="Pfam" id="PF01300">
    <property type="entry name" value="Sua5_yciO_yrdC"/>
    <property type="match status" value="1"/>
</dbReference>
<keyword evidence="14" id="KW-1185">Reference proteome</keyword>
<name>A0A2V1IRL2_9BACT</name>
<keyword evidence="5" id="KW-0808">Transferase</keyword>
<evidence type="ECO:0000256" key="11">
    <source>
        <dbReference type="ARBA" id="ARBA00048366"/>
    </source>
</evidence>
<accession>A0A2V1IRL2</accession>
<dbReference type="Gene3D" id="3.90.870.10">
    <property type="entry name" value="DHBP synthase"/>
    <property type="match status" value="1"/>
</dbReference>
<evidence type="ECO:0000256" key="7">
    <source>
        <dbReference type="ARBA" id="ARBA00022695"/>
    </source>
</evidence>
<reference evidence="14" key="1">
    <citation type="submission" date="2018-02" db="EMBL/GenBank/DDBJ databases">
        <authorList>
            <person name="Clavel T."/>
            <person name="Strowig T."/>
        </authorList>
    </citation>
    <scope>NUCLEOTIDE SEQUENCE [LARGE SCALE GENOMIC DNA]</scope>
    <source>
        <strain evidence="14">DSM 103720</strain>
    </source>
</reference>
<evidence type="ECO:0000259" key="12">
    <source>
        <dbReference type="PROSITE" id="PS51163"/>
    </source>
</evidence>
<dbReference type="EMBL" id="PUEC01000001">
    <property type="protein sequence ID" value="PWB04407.1"/>
    <property type="molecule type" value="Genomic_DNA"/>
</dbReference>
<dbReference type="InterPro" id="IPR050156">
    <property type="entry name" value="TC-AMP_synthase_SUA5"/>
</dbReference>
<evidence type="ECO:0000256" key="1">
    <source>
        <dbReference type="ARBA" id="ARBA00004496"/>
    </source>
</evidence>
<keyword evidence="8" id="KW-0547">Nucleotide-binding</keyword>
<organism evidence="13 14">
    <name type="scientific">Duncaniella muris</name>
    <dbReference type="NCBI Taxonomy" id="2094150"/>
    <lineage>
        <taxon>Bacteria</taxon>
        <taxon>Pseudomonadati</taxon>
        <taxon>Bacteroidota</taxon>
        <taxon>Bacteroidia</taxon>
        <taxon>Bacteroidales</taxon>
        <taxon>Muribaculaceae</taxon>
        <taxon>Duncaniella</taxon>
    </lineage>
</organism>
<comment type="subcellular location">
    <subcellularLocation>
        <location evidence="1">Cytoplasm</location>
    </subcellularLocation>
</comment>
<feature type="domain" description="YrdC-like" evidence="12">
    <location>
        <begin position="5"/>
        <end position="190"/>
    </location>
</feature>
<comment type="catalytic activity">
    <reaction evidence="11">
        <text>L-threonine + hydrogencarbonate + ATP = L-threonylcarbamoyladenylate + diphosphate + H2O</text>
        <dbReference type="Rhea" id="RHEA:36407"/>
        <dbReference type="ChEBI" id="CHEBI:15377"/>
        <dbReference type="ChEBI" id="CHEBI:17544"/>
        <dbReference type="ChEBI" id="CHEBI:30616"/>
        <dbReference type="ChEBI" id="CHEBI:33019"/>
        <dbReference type="ChEBI" id="CHEBI:57926"/>
        <dbReference type="ChEBI" id="CHEBI:73682"/>
        <dbReference type="EC" id="2.7.7.87"/>
    </reaction>
</comment>
<dbReference type="PANTHER" id="PTHR17490:SF16">
    <property type="entry name" value="THREONYLCARBAMOYL-AMP SYNTHASE"/>
    <property type="match status" value="1"/>
</dbReference>
<keyword evidence="4" id="KW-0963">Cytoplasm</keyword>
<dbReference type="NCBIfam" id="TIGR00057">
    <property type="entry name" value="L-threonylcarbamoyladenylate synthase"/>
    <property type="match status" value="1"/>
</dbReference>
<keyword evidence="7" id="KW-0548">Nucleotidyltransferase</keyword>
<dbReference type="GO" id="GO:0005524">
    <property type="term" value="F:ATP binding"/>
    <property type="evidence" value="ECO:0007669"/>
    <property type="project" value="UniProtKB-KW"/>
</dbReference>
<dbReference type="EC" id="2.7.7.87" evidence="3"/>
<dbReference type="PROSITE" id="PS51163">
    <property type="entry name" value="YRDC"/>
    <property type="match status" value="1"/>
</dbReference>
<keyword evidence="9" id="KW-0067">ATP-binding</keyword>
<dbReference type="GO" id="GO:0061710">
    <property type="term" value="F:L-threonylcarbamoyladenylate synthase"/>
    <property type="evidence" value="ECO:0007669"/>
    <property type="project" value="UniProtKB-EC"/>
</dbReference>
<evidence type="ECO:0000256" key="6">
    <source>
        <dbReference type="ARBA" id="ARBA00022694"/>
    </source>
</evidence>
<dbReference type="GO" id="GO:0000049">
    <property type="term" value="F:tRNA binding"/>
    <property type="evidence" value="ECO:0007669"/>
    <property type="project" value="TreeGrafter"/>
</dbReference>
<evidence type="ECO:0000256" key="3">
    <source>
        <dbReference type="ARBA" id="ARBA00012584"/>
    </source>
</evidence>
<dbReference type="GO" id="GO:0005737">
    <property type="term" value="C:cytoplasm"/>
    <property type="evidence" value="ECO:0007669"/>
    <property type="project" value="UniProtKB-SubCell"/>
</dbReference>
<evidence type="ECO:0000256" key="2">
    <source>
        <dbReference type="ARBA" id="ARBA00007663"/>
    </source>
</evidence>
<evidence type="ECO:0000313" key="14">
    <source>
        <dbReference type="Proteomes" id="UP000244905"/>
    </source>
</evidence>
<dbReference type="AlphaFoldDB" id="A0A2V1IRL2"/>
<evidence type="ECO:0000256" key="8">
    <source>
        <dbReference type="ARBA" id="ARBA00022741"/>
    </source>
</evidence>
<dbReference type="PANTHER" id="PTHR17490">
    <property type="entry name" value="SUA5"/>
    <property type="match status" value="1"/>
</dbReference>